<evidence type="ECO:0000313" key="3">
    <source>
        <dbReference type="Proteomes" id="UP001302676"/>
    </source>
</evidence>
<feature type="chain" id="PRO_5042812637" evidence="1">
    <location>
        <begin position="21"/>
        <end position="69"/>
    </location>
</feature>
<evidence type="ECO:0000313" key="2">
    <source>
        <dbReference type="EMBL" id="KAK4143925.1"/>
    </source>
</evidence>
<feature type="signal peptide" evidence="1">
    <location>
        <begin position="1"/>
        <end position="20"/>
    </location>
</feature>
<protein>
    <submittedName>
        <fullName evidence="2">Uncharacterized protein</fullName>
    </submittedName>
</protein>
<reference evidence="2" key="2">
    <citation type="submission" date="2023-05" db="EMBL/GenBank/DDBJ databases">
        <authorList>
            <consortium name="Lawrence Berkeley National Laboratory"/>
            <person name="Steindorff A."/>
            <person name="Hensen N."/>
            <person name="Bonometti L."/>
            <person name="Westerberg I."/>
            <person name="Brannstrom I.O."/>
            <person name="Guillou S."/>
            <person name="Cros-Aarteil S."/>
            <person name="Calhoun S."/>
            <person name="Haridas S."/>
            <person name="Kuo A."/>
            <person name="Mondo S."/>
            <person name="Pangilinan J."/>
            <person name="Riley R."/>
            <person name="Labutti K."/>
            <person name="Andreopoulos B."/>
            <person name="Lipzen A."/>
            <person name="Chen C."/>
            <person name="Yanf M."/>
            <person name="Daum C."/>
            <person name="Ng V."/>
            <person name="Clum A."/>
            <person name="Ohm R."/>
            <person name="Martin F."/>
            <person name="Silar P."/>
            <person name="Natvig D."/>
            <person name="Lalanne C."/>
            <person name="Gautier V."/>
            <person name="Ament-Velasquez S.L."/>
            <person name="Kruys A."/>
            <person name="Hutchinson M.I."/>
            <person name="Powell A.J."/>
            <person name="Barry K."/>
            <person name="Miller A.N."/>
            <person name="Grigoriev I.V."/>
            <person name="Debuchy R."/>
            <person name="Gladieux P."/>
            <person name="Thoren M.H."/>
            <person name="Johannesson H."/>
        </authorList>
    </citation>
    <scope>NUCLEOTIDE SEQUENCE</scope>
    <source>
        <strain evidence="2">CBS 141.50</strain>
    </source>
</reference>
<reference evidence="2" key="1">
    <citation type="journal article" date="2023" name="Mol. Phylogenet. Evol.">
        <title>Genome-scale phylogeny and comparative genomics of the fungal order Sordariales.</title>
        <authorList>
            <person name="Hensen N."/>
            <person name="Bonometti L."/>
            <person name="Westerberg I."/>
            <person name="Brannstrom I.O."/>
            <person name="Guillou S."/>
            <person name="Cros-Aarteil S."/>
            <person name="Calhoun S."/>
            <person name="Haridas S."/>
            <person name="Kuo A."/>
            <person name="Mondo S."/>
            <person name="Pangilinan J."/>
            <person name="Riley R."/>
            <person name="LaButti K."/>
            <person name="Andreopoulos B."/>
            <person name="Lipzen A."/>
            <person name="Chen C."/>
            <person name="Yan M."/>
            <person name="Daum C."/>
            <person name="Ng V."/>
            <person name="Clum A."/>
            <person name="Steindorff A."/>
            <person name="Ohm R.A."/>
            <person name="Martin F."/>
            <person name="Silar P."/>
            <person name="Natvig D.O."/>
            <person name="Lalanne C."/>
            <person name="Gautier V."/>
            <person name="Ament-Velasquez S.L."/>
            <person name="Kruys A."/>
            <person name="Hutchinson M.I."/>
            <person name="Powell A.J."/>
            <person name="Barry K."/>
            <person name="Miller A.N."/>
            <person name="Grigoriev I.V."/>
            <person name="Debuchy R."/>
            <person name="Gladieux P."/>
            <person name="Hiltunen Thoren M."/>
            <person name="Johannesson H."/>
        </authorList>
    </citation>
    <scope>NUCLEOTIDE SEQUENCE</scope>
    <source>
        <strain evidence="2">CBS 141.50</strain>
    </source>
</reference>
<dbReference type="EMBL" id="MU853581">
    <property type="protein sequence ID" value="KAK4143925.1"/>
    <property type="molecule type" value="Genomic_DNA"/>
</dbReference>
<keyword evidence="1" id="KW-0732">Signal</keyword>
<keyword evidence="3" id="KW-1185">Reference proteome</keyword>
<gene>
    <name evidence="2" type="ORF">C8A04DRAFT_28267</name>
</gene>
<dbReference type="RefSeq" id="XP_062637296.1">
    <property type="nucleotide sequence ID" value="XM_062780581.1"/>
</dbReference>
<name>A0AAN6V4H4_9PEZI</name>
<proteinExistence type="predicted"/>
<sequence>MKFATRLIVALGLLLAPVLAAPIAVEGANTEIQQRDGSSEFDTDLCVLKKREAAKRGDVLGIGIDNCDM</sequence>
<comment type="caution">
    <text evidence="2">The sequence shown here is derived from an EMBL/GenBank/DDBJ whole genome shotgun (WGS) entry which is preliminary data.</text>
</comment>
<evidence type="ECO:0000256" key="1">
    <source>
        <dbReference type="SAM" id="SignalP"/>
    </source>
</evidence>
<organism evidence="2 3">
    <name type="scientific">Dichotomopilus funicola</name>
    <dbReference type="NCBI Taxonomy" id="1934379"/>
    <lineage>
        <taxon>Eukaryota</taxon>
        <taxon>Fungi</taxon>
        <taxon>Dikarya</taxon>
        <taxon>Ascomycota</taxon>
        <taxon>Pezizomycotina</taxon>
        <taxon>Sordariomycetes</taxon>
        <taxon>Sordariomycetidae</taxon>
        <taxon>Sordariales</taxon>
        <taxon>Chaetomiaceae</taxon>
        <taxon>Dichotomopilus</taxon>
    </lineage>
</organism>
<accession>A0AAN6V4H4</accession>
<dbReference type="AlphaFoldDB" id="A0AAN6V4H4"/>
<dbReference type="Proteomes" id="UP001302676">
    <property type="component" value="Unassembled WGS sequence"/>
</dbReference>
<dbReference type="GeneID" id="87817194"/>